<gene>
    <name evidence="2" type="ORF">ACFFVB_00955</name>
</gene>
<keyword evidence="1" id="KW-0472">Membrane</keyword>
<reference evidence="2 3" key="1">
    <citation type="submission" date="2024-09" db="EMBL/GenBank/DDBJ databases">
        <authorList>
            <person name="Sun Q."/>
            <person name="Mori K."/>
        </authorList>
    </citation>
    <scope>NUCLEOTIDE SEQUENCE [LARGE SCALE GENOMIC DNA]</scope>
    <source>
        <strain evidence="2 3">CECT 8286</strain>
    </source>
</reference>
<organism evidence="2 3">
    <name type="scientific">Formosa undariae</name>
    <dbReference type="NCBI Taxonomy" id="1325436"/>
    <lineage>
        <taxon>Bacteria</taxon>
        <taxon>Pseudomonadati</taxon>
        <taxon>Bacteroidota</taxon>
        <taxon>Flavobacteriia</taxon>
        <taxon>Flavobacteriales</taxon>
        <taxon>Flavobacteriaceae</taxon>
        <taxon>Formosa</taxon>
    </lineage>
</organism>
<dbReference type="InterPro" id="IPR025324">
    <property type="entry name" value="DUF4230"/>
</dbReference>
<name>A0ABV5EWR8_9FLAO</name>
<keyword evidence="1" id="KW-1133">Transmembrane helix</keyword>
<sequence length="203" mass="23473">MFENILMVLLGVITTYWVVTLFKKKEKKELTEKQSAVLLEKIKSVCKLITVEGEFAEIYHHENIKDHFLGLLSSKRKALIVINAKVHIGYDLAKLKMYANTVDKKIVIEHMPQPEVLAIEPDMKYYDIKNGLFNRFASEDLTVLNKEAKQHILDKIPESGLMITARKEALQAILMIEKIVETIDWELDYSALKIEDKTIEKLK</sequence>
<dbReference type="Proteomes" id="UP001589605">
    <property type="component" value="Unassembled WGS sequence"/>
</dbReference>
<keyword evidence="3" id="KW-1185">Reference proteome</keyword>
<dbReference type="EMBL" id="JBHMEZ010000001">
    <property type="protein sequence ID" value="MFB9051633.1"/>
    <property type="molecule type" value="Genomic_DNA"/>
</dbReference>
<accession>A0ABV5EWR8</accession>
<dbReference type="Pfam" id="PF14014">
    <property type="entry name" value="DUF4230"/>
    <property type="match status" value="1"/>
</dbReference>
<evidence type="ECO:0000313" key="2">
    <source>
        <dbReference type="EMBL" id="MFB9051633.1"/>
    </source>
</evidence>
<dbReference type="RefSeq" id="WP_382380242.1">
    <property type="nucleotide sequence ID" value="NZ_JBHMEZ010000001.1"/>
</dbReference>
<protein>
    <submittedName>
        <fullName evidence="2">DUF4230 domain-containing protein</fullName>
    </submittedName>
</protein>
<feature type="transmembrane region" description="Helical" evidence="1">
    <location>
        <begin position="6"/>
        <end position="22"/>
    </location>
</feature>
<evidence type="ECO:0000256" key="1">
    <source>
        <dbReference type="SAM" id="Phobius"/>
    </source>
</evidence>
<comment type="caution">
    <text evidence="2">The sequence shown here is derived from an EMBL/GenBank/DDBJ whole genome shotgun (WGS) entry which is preliminary data.</text>
</comment>
<keyword evidence="1" id="KW-0812">Transmembrane</keyword>
<proteinExistence type="predicted"/>
<evidence type="ECO:0000313" key="3">
    <source>
        <dbReference type="Proteomes" id="UP001589605"/>
    </source>
</evidence>